<evidence type="ECO:0000313" key="3">
    <source>
        <dbReference type="Proteomes" id="UP000033038"/>
    </source>
</evidence>
<gene>
    <name evidence="2" type="ORF">MSBRW_1225</name>
</gene>
<proteinExistence type="predicted"/>
<dbReference type="InterPro" id="IPR029058">
    <property type="entry name" value="AB_hydrolase_fold"/>
</dbReference>
<reference evidence="2 3" key="1">
    <citation type="submission" date="2014-07" db="EMBL/GenBank/DDBJ databases">
        <title>Methanogenic archaea and the global carbon cycle.</title>
        <authorList>
            <person name="Henriksen J.R."/>
            <person name="Luke J."/>
            <person name="Reinhart S."/>
            <person name="Benedict M.N."/>
            <person name="Youngblut N.D."/>
            <person name="Metcalf M.E."/>
            <person name="Whitaker R.J."/>
            <person name="Metcalf W.W."/>
        </authorList>
    </citation>
    <scope>NUCLEOTIDE SEQUENCE [LARGE SCALE GENOMIC DNA]</scope>
    <source>
        <strain evidence="2 3">Wiesmoor</strain>
    </source>
</reference>
<evidence type="ECO:0000313" key="2">
    <source>
        <dbReference type="EMBL" id="AKB50478.1"/>
    </source>
</evidence>
<dbReference type="HOGENOM" id="CLU_020336_9_2_2"/>
<sequence>MNAKISRKLFKKALIGIPLALIIIIVLSATTNSFLCHQESKDLENAYGHRVQVDGKNMCIDVAGSGDQVVVLLSGWGSPSPVLDLRPLAANLDDKYTVITAEYFGYGLSDDTNSDRSVENITYELHRALKEMGYNNYTLMAHSISGLYGLYYANMYPNEVKSFVGIDTSVANEDDLEASMQESLSYGNTLRTLNKLGIIRLLSVIDPSSIIPEASGYQRSEEEQELLRKMYLNRLLSQNAMNEMEMLEENCNKLSGMKFPDNVPVLFFISSENVETTSGWKEKHVEQFGNNGKNKLIVLNGSHYLYNEYAPEICNTFKEWDSAEQIDQS</sequence>
<dbReference type="GeneID" id="24822693"/>
<dbReference type="EMBL" id="CP009526">
    <property type="protein sequence ID" value="AKB50478.1"/>
    <property type="molecule type" value="Genomic_DNA"/>
</dbReference>
<evidence type="ECO:0000259" key="1">
    <source>
        <dbReference type="Pfam" id="PF00561"/>
    </source>
</evidence>
<dbReference type="PANTHER" id="PTHR43798:SF33">
    <property type="entry name" value="HYDROLASE, PUTATIVE (AFU_ORTHOLOGUE AFUA_2G14860)-RELATED"/>
    <property type="match status" value="1"/>
</dbReference>
<dbReference type="Proteomes" id="UP000033038">
    <property type="component" value="Chromosome"/>
</dbReference>
<dbReference type="KEGG" id="mbw:MSBRW_1225"/>
<dbReference type="Pfam" id="PF00561">
    <property type="entry name" value="Abhydrolase_1"/>
    <property type="match status" value="1"/>
</dbReference>
<dbReference type="InterPro" id="IPR050266">
    <property type="entry name" value="AB_hydrolase_sf"/>
</dbReference>
<dbReference type="InterPro" id="IPR000073">
    <property type="entry name" value="AB_hydrolase_1"/>
</dbReference>
<dbReference type="PANTHER" id="PTHR43798">
    <property type="entry name" value="MONOACYLGLYCEROL LIPASE"/>
    <property type="match status" value="1"/>
</dbReference>
<accession>A0A0E3QK34</accession>
<dbReference type="SUPFAM" id="SSF53474">
    <property type="entry name" value="alpha/beta-Hydrolases"/>
    <property type="match status" value="1"/>
</dbReference>
<name>A0A0E3QK34_METBA</name>
<feature type="domain" description="AB hydrolase-1" evidence="1">
    <location>
        <begin position="69"/>
        <end position="171"/>
    </location>
</feature>
<dbReference type="RefSeq" id="WP_011308420.1">
    <property type="nucleotide sequence ID" value="NZ_CP009526.1"/>
</dbReference>
<protein>
    <recommendedName>
        <fullName evidence="1">AB hydrolase-1 domain-containing protein</fullName>
    </recommendedName>
</protein>
<dbReference type="PATRIC" id="fig|1434109.4.peg.1535"/>
<organism evidence="2 3">
    <name type="scientific">Methanosarcina barkeri str. Wiesmoor</name>
    <dbReference type="NCBI Taxonomy" id="1434109"/>
    <lineage>
        <taxon>Archaea</taxon>
        <taxon>Methanobacteriati</taxon>
        <taxon>Methanobacteriota</taxon>
        <taxon>Stenosarchaea group</taxon>
        <taxon>Methanomicrobia</taxon>
        <taxon>Methanosarcinales</taxon>
        <taxon>Methanosarcinaceae</taxon>
        <taxon>Methanosarcina</taxon>
    </lineage>
</organism>
<dbReference type="AlphaFoldDB" id="A0A0E3QK34"/>
<dbReference type="Gene3D" id="3.40.50.1820">
    <property type="entry name" value="alpha/beta hydrolase"/>
    <property type="match status" value="1"/>
</dbReference>
<dbReference type="GO" id="GO:0016020">
    <property type="term" value="C:membrane"/>
    <property type="evidence" value="ECO:0007669"/>
    <property type="project" value="TreeGrafter"/>
</dbReference>